<dbReference type="EC" id="1.15.1.1" evidence="4"/>
<dbReference type="InterPro" id="IPR001424">
    <property type="entry name" value="SOD_Cu_Zn_dom"/>
</dbReference>
<comment type="caution">
    <text evidence="11">The sequence shown here is derived from an EMBL/GenBank/DDBJ whole genome shotgun (WGS) entry which is preliminary data.</text>
</comment>
<protein>
    <recommendedName>
        <fullName evidence="4">superoxide dismutase</fullName>
        <ecNumber evidence="4">1.15.1.1</ecNumber>
    </recommendedName>
</protein>
<comment type="similarity">
    <text evidence="3">Belongs to the Cu-Zn superoxide dismutase family.</text>
</comment>
<dbReference type="Gene3D" id="2.60.40.200">
    <property type="entry name" value="Superoxide dismutase, copper/zinc binding domain"/>
    <property type="match status" value="1"/>
</dbReference>
<dbReference type="FunFam" id="2.60.40.200:FF:000007">
    <property type="entry name" value="Cell surface Cu-only superoxide dismutase 5"/>
    <property type="match status" value="1"/>
</dbReference>
<keyword evidence="12" id="KW-1185">Reference proteome</keyword>
<reference evidence="10 13" key="2">
    <citation type="submission" date="2019-08" db="EMBL/GenBank/DDBJ databases">
        <title>The genome sequence of a newly discovered highly antifungal drug resistant Aspergillus species, Aspergillus tanneri NIH 1004.</title>
        <authorList>
            <person name="Mounaud S."/>
            <person name="Singh I."/>
            <person name="Joardar V."/>
            <person name="Pakala S."/>
            <person name="Pakala S."/>
            <person name="Venepally P."/>
            <person name="Chung J.K."/>
            <person name="Losada L."/>
            <person name="Nierman W.C."/>
        </authorList>
    </citation>
    <scope>NUCLEOTIDE SEQUENCE [LARGE SCALE GENOMIC DNA]</scope>
    <source>
        <strain evidence="10 13">NIH1004</strain>
    </source>
</reference>
<evidence type="ECO:0000313" key="10">
    <source>
        <dbReference type="EMBL" id="KAA8651973.1"/>
    </source>
</evidence>
<keyword evidence="8" id="KW-0732">Signal</keyword>
<evidence type="ECO:0000256" key="8">
    <source>
        <dbReference type="SAM" id="SignalP"/>
    </source>
</evidence>
<dbReference type="OrthoDB" id="159229at2759"/>
<dbReference type="EMBL" id="QUQM01000002">
    <property type="protein sequence ID" value="KAA8651973.1"/>
    <property type="molecule type" value="Genomic_DNA"/>
</dbReference>
<dbReference type="GO" id="GO:0004784">
    <property type="term" value="F:superoxide dismutase activity"/>
    <property type="evidence" value="ECO:0007669"/>
    <property type="project" value="UniProtKB-EC"/>
</dbReference>
<organism evidence="11 12">
    <name type="scientific">Aspergillus tanneri</name>
    <dbReference type="NCBI Taxonomy" id="1220188"/>
    <lineage>
        <taxon>Eukaryota</taxon>
        <taxon>Fungi</taxon>
        <taxon>Dikarya</taxon>
        <taxon>Ascomycota</taxon>
        <taxon>Pezizomycotina</taxon>
        <taxon>Eurotiomycetes</taxon>
        <taxon>Eurotiomycetidae</taxon>
        <taxon>Eurotiales</taxon>
        <taxon>Aspergillaceae</taxon>
        <taxon>Aspergillus</taxon>
        <taxon>Aspergillus subgen. Circumdati</taxon>
    </lineage>
</organism>
<dbReference type="EMBL" id="SOSA01000035">
    <property type="protein sequence ID" value="THC98790.1"/>
    <property type="molecule type" value="Genomic_DNA"/>
</dbReference>
<dbReference type="PANTHER" id="PTHR10003">
    <property type="entry name" value="SUPEROXIDE DISMUTASE CU-ZN -RELATED"/>
    <property type="match status" value="1"/>
</dbReference>
<feature type="domain" description="Superoxide dismutase copper/zinc binding" evidence="9">
    <location>
        <begin position="58"/>
        <end position="176"/>
    </location>
</feature>
<name>A0A4S3JT93_9EURO</name>
<dbReference type="STRING" id="1220188.A0A4S3JT93"/>
<dbReference type="Pfam" id="PF00080">
    <property type="entry name" value="Sod_Cu"/>
    <property type="match status" value="1"/>
</dbReference>
<evidence type="ECO:0000256" key="7">
    <source>
        <dbReference type="ARBA" id="ARBA00049204"/>
    </source>
</evidence>
<reference evidence="11 12" key="1">
    <citation type="submission" date="2019-03" db="EMBL/GenBank/DDBJ databases">
        <title>The genome sequence of a newly discovered highly antifungal drug resistant Aspergillus species, Aspergillus tanneri NIH 1004.</title>
        <authorList>
            <person name="Mounaud S."/>
            <person name="Singh I."/>
            <person name="Joardar V."/>
            <person name="Pakala S."/>
            <person name="Pakala S."/>
            <person name="Venepally P."/>
            <person name="Hoover J."/>
            <person name="Nierman W."/>
            <person name="Chung J."/>
            <person name="Losada L."/>
        </authorList>
    </citation>
    <scope>NUCLEOTIDE SEQUENCE [LARGE SCALE GENOMIC DNA]</scope>
    <source>
        <strain evidence="11 12">NIH1004</strain>
    </source>
</reference>
<keyword evidence="5" id="KW-0964">Secreted</keyword>
<feature type="signal peptide" evidence="8">
    <location>
        <begin position="1"/>
        <end position="22"/>
    </location>
</feature>
<gene>
    <name evidence="10" type="ORF">ATNIH1004_000873</name>
    <name evidence="11" type="ORF">EYZ11_001769</name>
</gene>
<evidence type="ECO:0000313" key="13">
    <source>
        <dbReference type="Proteomes" id="UP000324241"/>
    </source>
</evidence>
<dbReference type="VEuPathDB" id="FungiDB:EYZ11_001769"/>
<evidence type="ECO:0000256" key="2">
    <source>
        <dbReference type="ARBA" id="ARBA00004613"/>
    </source>
</evidence>
<dbReference type="SUPFAM" id="SSF49329">
    <property type="entry name" value="Cu,Zn superoxide dismutase-like"/>
    <property type="match status" value="1"/>
</dbReference>
<dbReference type="Proteomes" id="UP000324241">
    <property type="component" value="Unassembled WGS sequence"/>
</dbReference>
<evidence type="ECO:0000256" key="5">
    <source>
        <dbReference type="ARBA" id="ARBA00022525"/>
    </source>
</evidence>
<evidence type="ECO:0000313" key="12">
    <source>
        <dbReference type="Proteomes" id="UP000308092"/>
    </source>
</evidence>
<comment type="subcellular location">
    <subcellularLocation>
        <location evidence="1">Cell envelope</location>
    </subcellularLocation>
    <subcellularLocation>
        <location evidence="2">Secreted</location>
    </subcellularLocation>
</comment>
<dbReference type="InterPro" id="IPR036423">
    <property type="entry name" value="SOD-like_Cu/Zn_dom_sf"/>
</dbReference>
<evidence type="ECO:0000259" key="9">
    <source>
        <dbReference type="Pfam" id="PF00080"/>
    </source>
</evidence>
<feature type="chain" id="PRO_5033833438" description="superoxide dismutase" evidence="8">
    <location>
        <begin position="23"/>
        <end position="193"/>
    </location>
</feature>
<sequence>MLSKTLLAGALLGISLASGVAAKPVPPNAPVVEDNKPEIIYQAKLLEKDNSTVRGHFTAWTSNEGVGIKFHTEVWGLPNGDLHYPYHIHAKPVPEDGNCYATGAHLDPYKRGDEIPCDINSPQTCQVGDLAGKHGPIFAPEDQTFEVYYSDYYLSNVKDTTSFFGNLSVVVHAPDNKRLNCGNFVPLELSKSN</sequence>
<dbReference type="InterPro" id="IPR024134">
    <property type="entry name" value="SOD_Cu/Zn_/chaperone"/>
</dbReference>
<dbReference type="GO" id="GO:0005507">
    <property type="term" value="F:copper ion binding"/>
    <property type="evidence" value="ECO:0007669"/>
    <property type="project" value="InterPro"/>
</dbReference>
<dbReference type="GO" id="GO:0005576">
    <property type="term" value="C:extracellular region"/>
    <property type="evidence" value="ECO:0007669"/>
    <property type="project" value="UniProtKB-SubCell"/>
</dbReference>
<comment type="catalytic activity">
    <reaction evidence="7">
        <text>2 superoxide + 2 H(+) = H2O2 + O2</text>
        <dbReference type="Rhea" id="RHEA:20696"/>
        <dbReference type="ChEBI" id="CHEBI:15378"/>
        <dbReference type="ChEBI" id="CHEBI:15379"/>
        <dbReference type="ChEBI" id="CHEBI:16240"/>
        <dbReference type="ChEBI" id="CHEBI:18421"/>
        <dbReference type="EC" id="1.15.1.1"/>
    </reaction>
</comment>
<dbReference type="Proteomes" id="UP000308092">
    <property type="component" value="Unassembled WGS sequence"/>
</dbReference>
<dbReference type="RefSeq" id="XP_033431334.1">
    <property type="nucleotide sequence ID" value="XM_033565577.1"/>
</dbReference>
<keyword evidence="6" id="KW-0049">Antioxidant</keyword>
<proteinExistence type="inferred from homology"/>
<dbReference type="AlphaFoldDB" id="A0A4S3JT93"/>
<evidence type="ECO:0000256" key="6">
    <source>
        <dbReference type="ARBA" id="ARBA00022862"/>
    </source>
</evidence>
<evidence type="ECO:0000313" key="11">
    <source>
        <dbReference type="EMBL" id="THC98790.1"/>
    </source>
</evidence>
<evidence type="ECO:0000256" key="4">
    <source>
        <dbReference type="ARBA" id="ARBA00012682"/>
    </source>
</evidence>
<dbReference type="GeneID" id="54323575"/>
<evidence type="ECO:0000256" key="1">
    <source>
        <dbReference type="ARBA" id="ARBA00004196"/>
    </source>
</evidence>
<evidence type="ECO:0000256" key="3">
    <source>
        <dbReference type="ARBA" id="ARBA00010457"/>
    </source>
</evidence>
<accession>A0A4S3JT93</accession>